<dbReference type="GO" id="GO:0004803">
    <property type="term" value="F:transposase activity"/>
    <property type="evidence" value="ECO:0007669"/>
    <property type="project" value="InterPro"/>
</dbReference>
<feature type="domain" description="Transposase IS4 N-terminal" evidence="3">
    <location>
        <begin position="20"/>
        <end position="109"/>
    </location>
</feature>
<feature type="region of interest" description="Disordered" evidence="1">
    <location>
        <begin position="412"/>
        <end position="442"/>
    </location>
</feature>
<keyword evidence="5" id="KW-1185">Reference proteome</keyword>
<dbReference type="InterPro" id="IPR012337">
    <property type="entry name" value="RNaseH-like_sf"/>
</dbReference>
<dbReference type="OrthoDB" id="9796012at2"/>
<sequence>MSLSRALRDSSETLPANTDRFLEHVPNEWLNAAAELSSQVTIRRRRLPSDQVMWLVLGMAFFRNKPIAEVARSLNISADGLANEQMLAKSALTQARQRLGAEPMQCLFQQSGKHWGVERYPQDDWHGLQVFAVDGALFRTPDSTELRSHFGSGNTSTDRQTPFPMLRCVALMNVRSHVIVDACISPYRRGEVPLAMPLIHKLPDHSITLLDKGFYSADLLVSLASSGVDRHWLLPARKGLVSTVVEDYGAGDRLVEMKVSPQARKKNPSLPESWCARAITYEVEGKEKTVFTSLPASVYTAKAIAELYHQRWEIELGFRDIKSSMLDNAIVLRSKTPALVYQELWGLLLAYNLIRREASQAAVEHKRAPQEISFKFACQFIAAELISLSNNPSPGTTGRRLADLRGSLGMLFKENRPRPSRPRSVKLSKTRYPVNRNAAPLK</sequence>
<dbReference type="InterPro" id="IPR024473">
    <property type="entry name" value="Transposases_IS4_N"/>
</dbReference>
<organism evidence="4 5">
    <name type="scientific">Idiomarina tyrosinivorans</name>
    <dbReference type="NCBI Taxonomy" id="1445662"/>
    <lineage>
        <taxon>Bacteria</taxon>
        <taxon>Pseudomonadati</taxon>
        <taxon>Pseudomonadota</taxon>
        <taxon>Gammaproteobacteria</taxon>
        <taxon>Alteromonadales</taxon>
        <taxon>Idiomarinaceae</taxon>
        <taxon>Idiomarina</taxon>
    </lineage>
</organism>
<evidence type="ECO:0000313" key="4">
    <source>
        <dbReference type="EMBL" id="RUO76541.1"/>
    </source>
</evidence>
<dbReference type="GO" id="GO:0003677">
    <property type="term" value="F:DNA binding"/>
    <property type="evidence" value="ECO:0007669"/>
    <property type="project" value="InterPro"/>
</dbReference>
<name>A0A432ZF42_9GAMM</name>
<dbReference type="InterPro" id="IPR047952">
    <property type="entry name" value="Transpos_IS4"/>
</dbReference>
<dbReference type="InterPro" id="IPR002559">
    <property type="entry name" value="Transposase_11"/>
</dbReference>
<dbReference type="Pfam" id="PF13006">
    <property type="entry name" value="Nterm_IS4"/>
    <property type="match status" value="1"/>
</dbReference>
<dbReference type="GO" id="GO:0006313">
    <property type="term" value="P:DNA transposition"/>
    <property type="evidence" value="ECO:0007669"/>
    <property type="project" value="InterPro"/>
</dbReference>
<dbReference type="Pfam" id="PF01609">
    <property type="entry name" value="DDE_Tnp_1"/>
    <property type="match status" value="1"/>
</dbReference>
<dbReference type="PANTHER" id="PTHR37529:SF1">
    <property type="entry name" value="TRANSPOSASE INSG FOR INSERTION SEQUENCE ELEMENT IS4-RELATED"/>
    <property type="match status" value="1"/>
</dbReference>
<dbReference type="Proteomes" id="UP000287996">
    <property type="component" value="Unassembled WGS sequence"/>
</dbReference>
<evidence type="ECO:0000259" key="3">
    <source>
        <dbReference type="Pfam" id="PF13006"/>
    </source>
</evidence>
<dbReference type="SUPFAM" id="SSF53098">
    <property type="entry name" value="Ribonuclease H-like"/>
    <property type="match status" value="1"/>
</dbReference>
<evidence type="ECO:0000256" key="1">
    <source>
        <dbReference type="SAM" id="MobiDB-lite"/>
    </source>
</evidence>
<protein>
    <submittedName>
        <fullName evidence="4">IS4 family transposase</fullName>
    </submittedName>
</protein>
<feature type="compositionally biased region" description="Basic residues" evidence="1">
    <location>
        <begin position="418"/>
        <end position="429"/>
    </location>
</feature>
<feature type="domain" description="Transposase IS4-like" evidence="2">
    <location>
        <begin position="126"/>
        <end position="353"/>
    </location>
</feature>
<gene>
    <name evidence="4" type="ORF">CWI84_11700</name>
</gene>
<dbReference type="PANTHER" id="PTHR37529">
    <property type="entry name" value="TRANSPOSASE INSG FOR INSERTION SEQUENCE ELEMENT IS4-RELATED"/>
    <property type="match status" value="1"/>
</dbReference>
<evidence type="ECO:0000313" key="5">
    <source>
        <dbReference type="Proteomes" id="UP000287996"/>
    </source>
</evidence>
<accession>A0A432ZF42</accession>
<dbReference type="NCBIfam" id="NF033592">
    <property type="entry name" value="transpos_IS4_1"/>
    <property type="match status" value="1"/>
</dbReference>
<evidence type="ECO:0000259" key="2">
    <source>
        <dbReference type="Pfam" id="PF01609"/>
    </source>
</evidence>
<dbReference type="EMBL" id="PIQH01000016">
    <property type="protein sequence ID" value="RUO76541.1"/>
    <property type="molecule type" value="Genomic_DNA"/>
</dbReference>
<dbReference type="RefSeq" id="WP_126842772.1">
    <property type="nucleotide sequence ID" value="NZ_PIQH01000016.1"/>
</dbReference>
<comment type="caution">
    <text evidence="4">The sequence shown here is derived from an EMBL/GenBank/DDBJ whole genome shotgun (WGS) entry which is preliminary data.</text>
</comment>
<proteinExistence type="predicted"/>
<reference evidence="4 5" key="1">
    <citation type="journal article" date="2011" name="Front. Microbiol.">
        <title>Genomic signatures of strain selection and enhancement in Bacillus atrophaeus var. globigii, a historical biowarfare simulant.</title>
        <authorList>
            <person name="Gibbons H.S."/>
            <person name="Broomall S.M."/>
            <person name="McNew L.A."/>
            <person name="Daligault H."/>
            <person name="Chapman C."/>
            <person name="Bruce D."/>
            <person name="Karavis M."/>
            <person name="Krepps M."/>
            <person name="McGregor P.A."/>
            <person name="Hong C."/>
            <person name="Park K.H."/>
            <person name="Akmal A."/>
            <person name="Feldman A."/>
            <person name="Lin J.S."/>
            <person name="Chang W.E."/>
            <person name="Higgs B.W."/>
            <person name="Demirev P."/>
            <person name="Lindquist J."/>
            <person name="Liem A."/>
            <person name="Fochler E."/>
            <person name="Read T.D."/>
            <person name="Tapia R."/>
            <person name="Johnson S."/>
            <person name="Bishop-Lilly K.A."/>
            <person name="Detter C."/>
            <person name="Han C."/>
            <person name="Sozhamannan S."/>
            <person name="Rosenzweig C.N."/>
            <person name="Skowronski E.W."/>
        </authorList>
    </citation>
    <scope>NUCLEOTIDE SEQUENCE [LARGE SCALE GENOMIC DNA]</scope>
    <source>
        <strain evidence="4 5">CC-PW-9</strain>
    </source>
</reference>
<dbReference type="AlphaFoldDB" id="A0A432ZF42"/>